<evidence type="ECO:0000256" key="8">
    <source>
        <dbReference type="ARBA" id="ARBA00022960"/>
    </source>
</evidence>
<dbReference type="EMBL" id="JBHLWN010000070">
    <property type="protein sequence ID" value="MFC0214153.1"/>
    <property type="molecule type" value="Genomic_DNA"/>
</dbReference>
<evidence type="ECO:0000256" key="13">
    <source>
        <dbReference type="RuleBase" id="RU004135"/>
    </source>
</evidence>
<feature type="modified residue" description="N6-carboxylysine" evidence="12">
    <location>
        <position position="217"/>
    </location>
</feature>
<dbReference type="Proteomes" id="UP001589776">
    <property type="component" value="Unassembled WGS sequence"/>
</dbReference>
<dbReference type="Pfam" id="PF02875">
    <property type="entry name" value="Mur_ligase_C"/>
    <property type="match status" value="1"/>
</dbReference>
<dbReference type="HAMAP" id="MF_00208">
    <property type="entry name" value="MurE"/>
    <property type="match status" value="1"/>
</dbReference>
<comment type="subcellular location">
    <subcellularLocation>
        <location evidence="12 13">Cytoplasm</location>
    </subcellularLocation>
</comment>
<name>A0ABV6DNC3_9BACL</name>
<keyword evidence="12" id="KW-0460">Magnesium</keyword>
<keyword evidence="6 12" id="KW-0547">Nucleotide-binding</keyword>
<feature type="binding site" evidence="12">
    <location>
        <begin position="150"/>
        <end position="151"/>
    </location>
    <ligand>
        <name>UDP-N-acetyl-alpha-D-muramoyl-L-alanyl-D-glutamate</name>
        <dbReference type="ChEBI" id="CHEBI:83900"/>
    </ligand>
</feature>
<dbReference type="InterPro" id="IPR036615">
    <property type="entry name" value="Mur_ligase_C_dom_sf"/>
</dbReference>
<dbReference type="InterPro" id="IPR018109">
    <property type="entry name" value="Folylpolyglutamate_synth_CS"/>
</dbReference>
<evidence type="ECO:0000313" key="18">
    <source>
        <dbReference type="Proteomes" id="UP001589776"/>
    </source>
</evidence>
<feature type="binding site" evidence="12">
    <location>
        <position position="468"/>
    </location>
    <ligand>
        <name>meso-2,6-diaminopimelate</name>
        <dbReference type="ChEBI" id="CHEBI:57791"/>
    </ligand>
</feature>
<evidence type="ECO:0000256" key="11">
    <source>
        <dbReference type="ARBA" id="ARBA00023316"/>
    </source>
</evidence>
<keyword evidence="8 12" id="KW-0133">Cell shape</keyword>
<evidence type="ECO:0000259" key="14">
    <source>
        <dbReference type="Pfam" id="PF01225"/>
    </source>
</evidence>
<feature type="binding site" evidence="12">
    <location>
        <position position="177"/>
    </location>
    <ligand>
        <name>UDP-N-acetyl-alpha-D-muramoyl-L-alanyl-D-glutamate</name>
        <dbReference type="ChEBI" id="CHEBI:83900"/>
    </ligand>
</feature>
<feature type="binding site" evidence="12">
    <location>
        <begin position="409"/>
        <end position="412"/>
    </location>
    <ligand>
        <name>meso-2,6-diaminopimelate</name>
        <dbReference type="ChEBI" id="CHEBI:57791"/>
    </ligand>
</feature>
<dbReference type="Gene3D" id="3.40.1390.10">
    <property type="entry name" value="MurE/MurF, N-terminal domain"/>
    <property type="match status" value="1"/>
</dbReference>
<evidence type="ECO:0000256" key="10">
    <source>
        <dbReference type="ARBA" id="ARBA00023306"/>
    </source>
</evidence>
<keyword evidence="18" id="KW-1185">Reference proteome</keyword>
<feature type="short sequence motif" description="Meso-diaminopimelate recognition motif" evidence="12">
    <location>
        <begin position="409"/>
        <end position="412"/>
    </location>
</feature>
<keyword evidence="10 12" id="KW-0131">Cell cycle</keyword>
<dbReference type="Pfam" id="PF08245">
    <property type="entry name" value="Mur_ligase_M"/>
    <property type="match status" value="1"/>
</dbReference>
<proteinExistence type="inferred from homology"/>
<evidence type="ECO:0000256" key="3">
    <source>
        <dbReference type="ARBA" id="ARBA00022490"/>
    </source>
</evidence>
<keyword evidence="7 12" id="KW-0067">ATP-binding</keyword>
<feature type="domain" description="Mur ligase C-terminal" evidence="15">
    <location>
        <begin position="336"/>
        <end position="466"/>
    </location>
</feature>
<feature type="binding site" evidence="12">
    <location>
        <position position="464"/>
    </location>
    <ligand>
        <name>meso-2,6-diaminopimelate</name>
        <dbReference type="ChEBI" id="CHEBI:57791"/>
    </ligand>
</feature>
<comment type="pathway">
    <text evidence="1 12 13">Cell wall biogenesis; peptidoglycan biosynthesis.</text>
</comment>
<dbReference type="EC" id="6.3.2.13" evidence="12"/>
<dbReference type="PANTHER" id="PTHR23135">
    <property type="entry name" value="MUR LIGASE FAMILY MEMBER"/>
    <property type="match status" value="1"/>
</dbReference>
<dbReference type="InterPro" id="IPR000713">
    <property type="entry name" value="Mur_ligase_N"/>
</dbReference>
<evidence type="ECO:0000256" key="12">
    <source>
        <dbReference type="HAMAP-Rule" id="MF_00208"/>
    </source>
</evidence>
<dbReference type="Gene3D" id="3.40.1190.10">
    <property type="entry name" value="Mur-like, catalytic domain"/>
    <property type="match status" value="1"/>
</dbReference>
<feature type="binding site" evidence="12">
    <location>
        <position position="385"/>
    </location>
    <ligand>
        <name>meso-2,6-diaminopimelate</name>
        <dbReference type="ChEBI" id="CHEBI:57791"/>
    </ligand>
</feature>
<dbReference type="PROSITE" id="PS01011">
    <property type="entry name" value="FOLYLPOLYGLU_SYNT_1"/>
    <property type="match status" value="1"/>
</dbReference>
<dbReference type="SUPFAM" id="SSF53244">
    <property type="entry name" value="MurD-like peptide ligases, peptide-binding domain"/>
    <property type="match status" value="1"/>
</dbReference>
<evidence type="ECO:0000256" key="9">
    <source>
        <dbReference type="ARBA" id="ARBA00022984"/>
    </source>
</evidence>
<comment type="PTM">
    <text evidence="12">Carboxylation is probably crucial for Mg(2+) binding and, consequently, for the gamma-phosphate positioning of ATP.</text>
</comment>
<dbReference type="SUPFAM" id="SSF63418">
    <property type="entry name" value="MurE/MurF N-terminal domain"/>
    <property type="match status" value="1"/>
</dbReference>
<dbReference type="NCBIfam" id="TIGR01085">
    <property type="entry name" value="murE"/>
    <property type="match status" value="1"/>
</dbReference>
<evidence type="ECO:0000259" key="16">
    <source>
        <dbReference type="Pfam" id="PF08245"/>
    </source>
</evidence>
<keyword evidence="9 12" id="KW-0573">Peptidoglycan synthesis</keyword>
<comment type="cofactor">
    <cofactor evidence="12">
        <name>Mg(2+)</name>
        <dbReference type="ChEBI" id="CHEBI:18420"/>
    </cofactor>
</comment>
<evidence type="ECO:0000256" key="5">
    <source>
        <dbReference type="ARBA" id="ARBA00022618"/>
    </source>
</evidence>
<feature type="binding site" evidence="12">
    <location>
        <begin position="108"/>
        <end position="114"/>
    </location>
    <ligand>
        <name>ATP</name>
        <dbReference type="ChEBI" id="CHEBI:30616"/>
    </ligand>
</feature>
<feature type="domain" description="Mur ligase N-terminal catalytic" evidence="14">
    <location>
        <begin position="24"/>
        <end position="73"/>
    </location>
</feature>
<feature type="binding site" evidence="12">
    <location>
        <position position="185"/>
    </location>
    <ligand>
        <name>UDP-N-acetyl-alpha-D-muramoyl-L-alanyl-D-glutamate</name>
        <dbReference type="ChEBI" id="CHEBI:83900"/>
    </ligand>
</feature>
<comment type="similarity">
    <text evidence="2 12">Belongs to the MurCDEF family. MurE subfamily.</text>
</comment>
<dbReference type="InterPro" id="IPR035911">
    <property type="entry name" value="MurE/MurF_N"/>
</dbReference>
<keyword evidence="5 12" id="KW-0132">Cell division</keyword>
<comment type="function">
    <text evidence="12">Catalyzes the addition of meso-diaminopimelic acid to the nucleotide precursor UDP-N-acetylmuramoyl-L-alanyl-D-glutamate (UMAG) in the biosynthesis of bacterial cell-wall peptidoglycan.</text>
</comment>
<evidence type="ECO:0000256" key="2">
    <source>
        <dbReference type="ARBA" id="ARBA00005898"/>
    </source>
</evidence>
<evidence type="ECO:0000256" key="4">
    <source>
        <dbReference type="ARBA" id="ARBA00022598"/>
    </source>
</evidence>
<dbReference type="Gene3D" id="3.90.190.20">
    <property type="entry name" value="Mur ligase, C-terminal domain"/>
    <property type="match status" value="1"/>
</dbReference>
<evidence type="ECO:0000256" key="6">
    <source>
        <dbReference type="ARBA" id="ARBA00022741"/>
    </source>
</evidence>
<keyword evidence="4 12" id="KW-0436">Ligase</keyword>
<dbReference type="NCBIfam" id="NF001124">
    <property type="entry name" value="PRK00139.1-2"/>
    <property type="match status" value="1"/>
</dbReference>
<dbReference type="Pfam" id="PF01225">
    <property type="entry name" value="Mur_ligase"/>
    <property type="match status" value="1"/>
</dbReference>
<dbReference type="NCBIfam" id="NF001126">
    <property type="entry name" value="PRK00139.1-4"/>
    <property type="match status" value="1"/>
</dbReference>
<protein>
    <recommendedName>
        <fullName evidence="12">UDP-N-acetylmuramoyl-L-alanyl-D-glutamate--2,6-diaminopimelate ligase</fullName>
        <ecNumber evidence="12">6.3.2.13</ecNumber>
    </recommendedName>
    <alternativeName>
        <fullName evidence="12">Meso-A2pm-adding enzyme</fullName>
    </alternativeName>
    <alternativeName>
        <fullName evidence="12">Meso-diaminopimelate-adding enzyme</fullName>
    </alternativeName>
    <alternativeName>
        <fullName evidence="12">UDP-MurNAc-L-Ala-D-Glu:meso-diaminopimelate ligase</fullName>
    </alternativeName>
    <alternativeName>
        <fullName evidence="12">UDP-MurNAc-tripeptide synthetase</fullName>
    </alternativeName>
    <alternativeName>
        <fullName evidence="12">UDP-N-acetylmuramyl-tripeptide synthetase</fullName>
    </alternativeName>
</protein>
<dbReference type="RefSeq" id="WP_377471502.1">
    <property type="nucleotide sequence ID" value="NZ_JBHLWN010000070.1"/>
</dbReference>
<feature type="domain" description="Mur ligase central" evidence="16">
    <location>
        <begin position="106"/>
        <end position="314"/>
    </location>
</feature>
<feature type="binding site" evidence="12">
    <location>
        <position position="30"/>
    </location>
    <ligand>
        <name>UDP-N-acetyl-alpha-D-muramoyl-L-alanyl-D-glutamate</name>
        <dbReference type="ChEBI" id="CHEBI:83900"/>
    </ligand>
</feature>
<dbReference type="GO" id="GO:0008765">
    <property type="term" value="F:UDP-N-acetylmuramoylalanyl-D-glutamate-2,6-diaminopimelate ligase activity"/>
    <property type="evidence" value="ECO:0007669"/>
    <property type="project" value="UniProtKB-EC"/>
</dbReference>
<gene>
    <name evidence="12" type="primary">murE</name>
    <name evidence="17" type="ORF">ACFFK0_17125</name>
</gene>
<keyword evidence="3 12" id="KW-0963">Cytoplasm</keyword>
<comment type="catalytic activity">
    <reaction evidence="12">
        <text>UDP-N-acetyl-alpha-D-muramoyl-L-alanyl-D-glutamate + meso-2,6-diaminopimelate + ATP = UDP-N-acetyl-alpha-D-muramoyl-L-alanyl-gamma-D-glutamyl-meso-2,6-diaminopimelate + ADP + phosphate + H(+)</text>
        <dbReference type="Rhea" id="RHEA:23676"/>
        <dbReference type="ChEBI" id="CHEBI:15378"/>
        <dbReference type="ChEBI" id="CHEBI:30616"/>
        <dbReference type="ChEBI" id="CHEBI:43474"/>
        <dbReference type="ChEBI" id="CHEBI:57791"/>
        <dbReference type="ChEBI" id="CHEBI:83900"/>
        <dbReference type="ChEBI" id="CHEBI:83905"/>
        <dbReference type="ChEBI" id="CHEBI:456216"/>
        <dbReference type="EC" id="6.3.2.13"/>
    </reaction>
</comment>
<comment type="caution">
    <text evidence="17">The sequence shown here is derived from an EMBL/GenBank/DDBJ whole genome shotgun (WGS) entry which is preliminary data.</text>
</comment>
<evidence type="ECO:0000313" key="17">
    <source>
        <dbReference type="EMBL" id="MFC0214153.1"/>
    </source>
</evidence>
<organism evidence="17 18">
    <name type="scientific">Paenibacillus chartarius</name>
    <dbReference type="NCBI Taxonomy" id="747481"/>
    <lineage>
        <taxon>Bacteria</taxon>
        <taxon>Bacillati</taxon>
        <taxon>Bacillota</taxon>
        <taxon>Bacilli</taxon>
        <taxon>Bacillales</taxon>
        <taxon>Paenibacillaceae</taxon>
        <taxon>Paenibacillus</taxon>
    </lineage>
</organism>
<reference evidence="17 18" key="1">
    <citation type="submission" date="2024-09" db="EMBL/GenBank/DDBJ databases">
        <authorList>
            <person name="Sun Q."/>
            <person name="Mori K."/>
        </authorList>
    </citation>
    <scope>NUCLEOTIDE SEQUENCE [LARGE SCALE GENOMIC DNA]</scope>
    <source>
        <strain evidence="17 18">CCM 7759</strain>
    </source>
</reference>
<dbReference type="PANTHER" id="PTHR23135:SF4">
    <property type="entry name" value="UDP-N-ACETYLMURAMOYL-L-ALANYL-D-GLUTAMATE--2,6-DIAMINOPIMELATE LIGASE MURE HOMOLOG, CHLOROPLASTIC"/>
    <property type="match status" value="1"/>
</dbReference>
<evidence type="ECO:0000259" key="15">
    <source>
        <dbReference type="Pfam" id="PF02875"/>
    </source>
</evidence>
<evidence type="ECO:0000256" key="1">
    <source>
        <dbReference type="ARBA" id="ARBA00004752"/>
    </source>
</evidence>
<dbReference type="InterPro" id="IPR013221">
    <property type="entry name" value="Mur_ligase_cen"/>
</dbReference>
<dbReference type="InterPro" id="IPR004101">
    <property type="entry name" value="Mur_ligase_C"/>
</dbReference>
<sequence length="495" mass="53691">MLLKELASLLVLSRVIGDGETEFTDVQIDSRKVGQGHLFICVPGFVADGHEFAPKAVQAGASALVTQRPLDLPVPQLVVPDTRFAMAVIAAHVFGYPSHGMNLIGITGTNGKTTTTYVLEHLLRERGFRTGLMGTIRMKYGDVTIEAERTTMEALDLQRSLRKMLDAGTEYAVMEVSSHALELGRVKGTRFRTAIFTNLTQDHLDFHESMEQYEAAKGLLFSRLGNTFSADPAQRQFAVLNADDPVSAHYAKLTSAQVITYGIDRDADVSAKDIRLTSGGTAFTLHTFAGSAEVVMRLVGKFNVYNALSAVAACLAEGIALHDIAASLGTVAGVDGRMERVDAGQPYLVLVDYAHTPDSLEKALTTIREFAQGSIITVFGCGGDRDRTKRPIMGRVAAEHSDCVIVTSDNPRSEDPHAILNDIVPGLRDAGLASEQYALVQDRRAAIQMAIDRAGPQDVVLIAGKGHETYQEINGVKYEFDDRREAEAAIRSRGR</sequence>
<comment type="caution">
    <text evidence="12">Lacks conserved residue(s) required for the propagation of feature annotation.</text>
</comment>
<keyword evidence="11 12" id="KW-0961">Cell wall biogenesis/degradation</keyword>
<evidence type="ECO:0000256" key="7">
    <source>
        <dbReference type="ARBA" id="ARBA00022840"/>
    </source>
</evidence>
<dbReference type="SUPFAM" id="SSF53623">
    <property type="entry name" value="MurD-like peptide ligases, catalytic domain"/>
    <property type="match status" value="1"/>
</dbReference>
<dbReference type="InterPro" id="IPR036565">
    <property type="entry name" value="Mur-like_cat_sf"/>
</dbReference>
<accession>A0ABV6DNC3</accession>
<dbReference type="InterPro" id="IPR005761">
    <property type="entry name" value="UDP-N-AcMur-Glu-dNH2Pim_ligase"/>
</dbReference>